<keyword evidence="3" id="KW-1185">Reference proteome</keyword>
<dbReference type="EMBL" id="JZBS01003848">
    <property type="protein sequence ID" value="KKK13287.1"/>
    <property type="molecule type" value="Genomic_DNA"/>
</dbReference>
<feature type="compositionally biased region" description="Acidic residues" evidence="1">
    <location>
        <begin position="1"/>
        <end position="10"/>
    </location>
</feature>
<accession>A0A0F8WPT6</accession>
<proteinExistence type="predicted"/>
<evidence type="ECO:0000313" key="2">
    <source>
        <dbReference type="EMBL" id="KKK13287.1"/>
    </source>
</evidence>
<dbReference type="OrthoDB" id="4188844at2759"/>
<feature type="non-terminal residue" evidence="2">
    <location>
        <position position="1"/>
    </location>
</feature>
<evidence type="ECO:0000313" key="3">
    <source>
        <dbReference type="Proteomes" id="UP000034291"/>
    </source>
</evidence>
<gene>
    <name evidence="2" type="ORF">ARAM_003124</name>
</gene>
<organism evidence="2 3">
    <name type="scientific">Aspergillus rambellii</name>
    <dbReference type="NCBI Taxonomy" id="308745"/>
    <lineage>
        <taxon>Eukaryota</taxon>
        <taxon>Fungi</taxon>
        <taxon>Dikarya</taxon>
        <taxon>Ascomycota</taxon>
        <taxon>Pezizomycotina</taxon>
        <taxon>Eurotiomycetes</taxon>
        <taxon>Eurotiomycetidae</taxon>
        <taxon>Eurotiales</taxon>
        <taxon>Aspergillaceae</taxon>
        <taxon>Aspergillus</taxon>
        <taxon>Aspergillus subgen. Nidulantes</taxon>
    </lineage>
</organism>
<reference evidence="2 3" key="1">
    <citation type="submission" date="2015-02" db="EMBL/GenBank/DDBJ databases">
        <title>Draft Genome Sequences of Two Closely-Related Aflatoxigenic Aspergillus Species Obtained from the Cote d'Ivoire.</title>
        <authorList>
            <person name="Moore G.G."/>
            <person name="Beltz S.B."/>
            <person name="Mack B.M."/>
        </authorList>
    </citation>
    <scope>NUCLEOTIDE SEQUENCE [LARGE SCALE GENOMIC DNA]</scope>
    <source>
        <strain evidence="2 3">SRRC1468</strain>
    </source>
</reference>
<dbReference type="Proteomes" id="UP000034291">
    <property type="component" value="Unassembled WGS sequence"/>
</dbReference>
<comment type="caution">
    <text evidence="2">The sequence shown here is derived from an EMBL/GenBank/DDBJ whole genome shotgun (WGS) entry which is preliminary data.</text>
</comment>
<protein>
    <submittedName>
        <fullName evidence="2">Uncharacterized protein</fullName>
    </submittedName>
</protein>
<evidence type="ECO:0000256" key="1">
    <source>
        <dbReference type="SAM" id="MobiDB-lite"/>
    </source>
</evidence>
<dbReference type="AlphaFoldDB" id="A0A0F8WPT6"/>
<name>A0A0F8WPT6_9EURO</name>
<feature type="compositionally biased region" description="Low complexity" evidence="1">
    <location>
        <begin position="31"/>
        <end position="52"/>
    </location>
</feature>
<sequence>SPLYPPEEEYPSAMGTSSVRRNLFHHHLSRRPVSAAPPNAPSSGPGMSGLSSQILQSTAPDSSSSLSSGPVDNGEIVVKDKNGGYKLDIPVLPPLVGEDGEEMEGIEGGGGANSTAATEAGQGEINGREKEKIEASLVEMMYRNRNRQMSSEPHEILNLIYQSLRNKVAALEEDNWMYEPEPDTRV</sequence>
<feature type="region of interest" description="Disordered" evidence="1">
    <location>
        <begin position="1"/>
        <end position="130"/>
    </location>
</feature>